<dbReference type="Pfam" id="PF00672">
    <property type="entry name" value="HAMP"/>
    <property type="match status" value="1"/>
</dbReference>
<dbReference type="AlphaFoldDB" id="A0A9W6HJX9"/>
<keyword evidence="4" id="KW-0597">Phosphoprotein</keyword>
<dbReference type="Gene3D" id="3.30.565.10">
    <property type="entry name" value="Histidine kinase-like ATPase, C-terminal domain"/>
    <property type="match status" value="1"/>
</dbReference>
<evidence type="ECO:0000256" key="8">
    <source>
        <dbReference type="ARBA" id="ARBA00022989"/>
    </source>
</evidence>
<dbReference type="RefSeq" id="WP_271175095.1">
    <property type="nucleotide sequence ID" value="NZ_BSEO01000014.1"/>
</dbReference>
<dbReference type="InterPro" id="IPR036890">
    <property type="entry name" value="HATPase_C_sf"/>
</dbReference>
<dbReference type="InterPro" id="IPR004358">
    <property type="entry name" value="Sig_transdc_His_kin-like_C"/>
</dbReference>
<evidence type="ECO:0000256" key="7">
    <source>
        <dbReference type="ARBA" id="ARBA00022777"/>
    </source>
</evidence>
<gene>
    <name evidence="14" type="ORF">GCM10017586_28260</name>
</gene>
<dbReference type="InterPro" id="IPR003661">
    <property type="entry name" value="HisK_dim/P_dom"/>
</dbReference>
<dbReference type="InterPro" id="IPR005467">
    <property type="entry name" value="His_kinase_dom"/>
</dbReference>
<organism evidence="14 15">
    <name type="scientific">Microbacterium imperiale</name>
    <dbReference type="NCBI Taxonomy" id="33884"/>
    <lineage>
        <taxon>Bacteria</taxon>
        <taxon>Bacillati</taxon>
        <taxon>Actinomycetota</taxon>
        <taxon>Actinomycetes</taxon>
        <taxon>Micrococcales</taxon>
        <taxon>Microbacteriaceae</taxon>
        <taxon>Microbacterium</taxon>
    </lineage>
</organism>
<dbReference type="Proteomes" id="UP001142317">
    <property type="component" value="Unassembled WGS sequence"/>
</dbReference>
<dbReference type="Pfam" id="PF02518">
    <property type="entry name" value="HATPase_c"/>
    <property type="match status" value="1"/>
</dbReference>
<dbReference type="SMART" id="SM00387">
    <property type="entry name" value="HATPase_c"/>
    <property type="match status" value="1"/>
</dbReference>
<proteinExistence type="predicted"/>
<evidence type="ECO:0000259" key="12">
    <source>
        <dbReference type="PROSITE" id="PS50109"/>
    </source>
</evidence>
<dbReference type="InterPro" id="IPR003594">
    <property type="entry name" value="HATPase_dom"/>
</dbReference>
<comment type="caution">
    <text evidence="14">The sequence shown here is derived from an EMBL/GenBank/DDBJ whole genome shotgun (WGS) entry which is preliminary data.</text>
</comment>
<dbReference type="GO" id="GO:0000155">
    <property type="term" value="F:phosphorelay sensor kinase activity"/>
    <property type="evidence" value="ECO:0007669"/>
    <property type="project" value="InterPro"/>
</dbReference>
<keyword evidence="10 11" id="KW-0472">Membrane</keyword>
<accession>A0A9W6HJX9</accession>
<dbReference type="InterPro" id="IPR050428">
    <property type="entry name" value="TCS_sensor_his_kinase"/>
</dbReference>
<dbReference type="PANTHER" id="PTHR45436">
    <property type="entry name" value="SENSOR HISTIDINE KINASE YKOH"/>
    <property type="match status" value="1"/>
</dbReference>
<evidence type="ECO:0000256" key="9">
    <source>
        <dbReference type="ARBA" id="ARBA00023012"/>
    </source>
</evidence>
<keyword evidence="6 11" id="KW-0812">Transmembrane</keyword>
<keyword evidence="7 14" id="KW-0418">Kinase</keyword>
<dbReference type="Gene3D" id="6.10.340.10">
    <property type="match status" value="1"/>
</dbReference>
<evidence type="ECO:0000313" key="14">
    <source>
        <dbReference type="EMBL" id="GLJ81143.1"/>
    </source>
</evidence>
<dbReference type="SMART" id="SM00388">
    <property type="entry name" value="HisKA"/>
    <property type="match status" value="1"/>
</dbReference>
<dbReference type="PANTHER" id="PTHR45436:SF5">
    <property type="entry name" value="SENSOR HISTIDINE KINASE TRCS"/>
    <property type="match status" value="1"/>
</dbReference>
<evidence type="ECO:0000256" key="10">
    <source>
        <dbReference type="ARBA" id="ARBA00023136"/>
    </source>
</evidence>
<evidence type="ECO:0000256" key="3">
    <source>
        <dbReference type="ARBA" id="ARBA00012438"/>
    </source>
</evidence>
<feature type="transmembrane region" description="Helical" evidence="11">
    <location>
        <begin position="12"/>
        <end position="37"/>
    </location>
</feature>
<keyword evidence="9" id="KW-0902">Two-component regulatory system</keyword>
<keyword evidence="8 11" id="KW-1133">Transmembrane helix</keyword>
<feature type="domain" description="HAMP" evidence="13">
    <location>
        <begin position="88"/>
        <end position="141"/>
    </location>
</feature>
<dbReference type="SMART" id="SM00304">
    <property type="entry name" value="HAMP"/>
    <property type="match status" value="1"/>
</dbReference>
<dbReference type="SUPFAM" id="SSF47384">
    <property type="entry name" value="Homodimeric domain of signal transducing histidine kinase"/>
    <property type="match status" value="1"/>
</dbReference>
<keyword evidence="5" id="KW-0808">Transferase</keyword>
<feature type="transmembrane region" description="Helical" evidence="11">
    <location>
        <begin position="67"/>
        <end position="92"/>
    </location>
</feature>
<feature type="domain" description="Histidine kinase" evidence="12">
    <location>
        <begin position="149"/>
        <end position="368"/>
    </location>
</feature>
<comment type="catalytic activity">
    <reaction evidence="1">
        <text>ATP + protein L-histidine = ADP + protein N-phospho-L-histidine.</text>
        <dbReference type="EC" id="2.7.13.3"/>
    </reaction>
</comment>
<evidence type="ECO:0000313" key="15">
    <source>
        <dbReference type="Proteomes" id="UP001142317"/>
    </source>
</evidence>
<dbReference type="SUPFAM" id="SSF55874">
    <property type="entry name" value="ATPase domain of HSP90 chaperone/DNA topoisomerase II/histidine kinase"/>
    <property type="match status" value="1"/>
</dbReference>
<reference evidence="14" key="1">
    <citation type="journal article" date="2014" name="Int. J. Syst. Evol. Microbiol.">
        <title>Complete genome sequence of Corynebacterium casei LMG S-19264T (=DSM 44701T), isolated from a smear-ripened cheese.</title>
        <authorList>
            <consortium name="US DOE Joint Genome Institute (JGI-PGF)"/>
            <person name="Walter F."/>
            <person name="Albersmeier A."/>
            <person name="Kalinowski J."/>
            <person name="Ruckert C."/>
        </authorList>
    </citation>
    <scope>NUCLEOTIDE SEQUENCE</scope>
    <source>
        <strain evidence="14">VKM Ac-1447</strain>
    </source>
</reference>
<dbReference type="GO" id="GO:0005886">
    <property type="term" value="C:plasma membrane"/>
    <property type="evidence" value="ECO:0007669"/>
    <property type="project" value="UniProtKB-SubCell"/>
</dbReference>
<dbReference type="CDD" id="cd00082">
    <property type="entry name" value="HisKA"/>
    <property type="match status" value="1"/>
</dbReference>
<sequence>MTARRRGLSLRATLTLSYAGFLMLAGVVLFAAGLLMLRFVPDGDLFTGSTGMWAPGRADLAEVFVKYAGWAFAAFAVVGLGGGWLLAGWMLAPVGRIADVVRGVDAGTLQRRIALRGRRNELTELADAFDGMLDRIERAVDEEGRFAANASHELRTPHAVIRTIVEVARADPAGRDVDRVLERVAATNERAIATTEALLALARAGRAGLRFEPVDLRPLAAEVVAEARAAAARGGPAEGSPPPVRLEGDAAVVHANQPLARQLVANLVANALAYNLPQDGDVVVRTGTMPGGAATLQVVNTGPVVAPDLAATLTEPFVRGSGRARAADQGVGLGLTIVAAIVRSHRGELNITARPAGGLDVRVVLPAG</sequence>
<dbReference type="Gene3D" id="1.10.287.130">
    <property type="match status" value="1"/>
</dbReference>
<evidence type="ECO:0000259" key="13">
    <source>
        <dbReference type="PROSITE" id="PS50885"/>
    </source>
</evidence>
<dbReference type="InterPro" id="IPR036097">
    <property type="entry name" value="HisK_dim/P_sf"/>
</dbReference>
<keyword evidence="15" id="KW-1185">Reference proteome</keyword>
<evidence type="ECO:0000256" key="11">
    <source>
        <dbReference type="SAM" id="Phobius"/>
    </source>
</evidence>
<dbReference type="CDD" id="cd06225">
    <property type="entry name" value="HAMP"/>
    <property type="match status" value="1"/>
</dbReference>
<evidence type="ECO:0000256" key="1">
    <source>
        <dbReference type="ARBA" id="ARBA00000085"/>
    </source>
</evidence>
<dbReference type="EMBL" id="BSEO01000014">
    <property type="protein sequence ID" value="GLJ81143.1"/>
    <property type="molecule type" value="Genomic_DNA"/>
</dbReference>
<comment type="subcellular location">
    <subcellularLocation>
        <location evidence="2">Cell membrane</location>
    </subcellularLocation>
</comment>
<dbReference type="PRINTS" id="PR00344">
    <property type="entry name" value="BCTRLSENSOR"/>
</dbReference>
<dbReference type="EC" id="2.7.13.3" evidence="3"/>
<dbReference type="SUPFAM" id="SSF158472">
    <property type="entry name" value="HAMP domain-like"/>
    <property type="match status" value="1"/>
</dbReference>
<evidence type="ECO:0000256" key="6">
    <source>
        <dbReference type="ARBA" id="ARBA00022692"/>
    </source>
</evidence>
<evidence type="ECO:0000256" key="5">
    <source>
        <dbReference type="ARBA" id="ARBA00022679"/>
    </source>
</evidence>
<protein>
    <recommendedName>
        <fullName evidence="3">histidine kinase</fullName>
        <ecNumber evidence="3">2.7.13.3</ecNumber>
    </recommendedName>
</protein>
<dbReference type="PROSITE" id="PS50885">
    <property type="entry name" value="HAMP"/>
    <property type="match status" value="1"/>
</dbReference>
<name>A0A9W6HJX9_9MICO</name>
<dbReference type="PROSITE" id="PS50109">
    <property type="entry name" value="HIS_KIN"/>
    <property type="match status" value="1"/>
</dbReference>
<dbReference type="InterPro" id="IPR003660">
    <property type="entry name" value="HAMP_dom"/>
</dbReference>
<evidence type="ECO:0000256" key="4">
    <source>
        <dbReference type="ARBA" id="ARBA00022553"/>
    </source>
</evidence>
<evidence type="ECO:0000256" key="2">
    <source>
        <dbReference type="ARBA" id="ARBA00004236"/>
    </source>
</evidence>
<reference evidence="14" key="2">
    <citation type="submission" date="2023-01" db="EMBL/GenBank/DDBJ databases">
        <authorList>
            <person name="Sun Q."/>
            <person name="Evtushenko L."/>
        </authorList>
    </citation>
    <scope>NUCLEOTIDE SEQUENCE</scope>
    <source>
        <strain evidence="14">VKM Ac-1447</strain>
    </source>
</reference>
<dbReference type="Pfam" id="PF00512">
    <property type="entry name" value="HisKA"/>
    <property type="match status" value="1"/>
</dbReference>